<dbReference type="InterPro" id="IPR000182">
    <property type="entry name" value="GNAT_dom"/>
</dbReference>
<dbReference type="PROSITE" id="PS51186">
    <property type="entry name" value="GNAT"/>
    <property type="match status" value="1"/>
</dbReference>
<accession>A0A6S7F6X3</accession>
<evidence type="ECO:0000313" key="3">
    <source>
        <dbReference type="Proteomes" id="UP000494183"/>
    </source>
</evidence>
<name>A0A6S7F6X3_9BURK</name>
<dbReference type="CDD" id="cd04301">
    <property type="entry name" value="NAT_SF"/>
    <property type="match status" value="1"/>
</dbReference>
<evidence type="ECO:0000259" key="1">
    <source>
        <dbReference type="PROSITE" id="PS51186"/>
    </source>
</evidence>
<dbReference type="EMBL" id="CADILH010000002">
    <property type="protein sequence ID" value="CAB3930279.1"/>
    <property type="molecule type" value="Genomic_DNA"/>
</dbReference>
<gene>
    <name evidence="2" type="ORF">LMG6000_01333</name>
</gene>
<proteinExistence type="predicted"/>
<dbReference type="GO" id="GO:0016747">
    <property type="term" value="F:acyltransferase activity, transferring groups other than amino-acyl groups"/>
    <property type="evidence" value="ECO:0007669"/>
    <property type="project" value="InterPro"/>
</dbReference>
<protein>
    <recommendedName>
        <fullName evidence="1">N-acetyltransferase domain-containing protein</fullName>
    </recommendedName>
</protein>
<feature type="domain" description="N-acetyltransferase" evidence="1">
    <location>
        <begin position="5"/>
        <end position="145"/>
    </location>
</feature>
<dbReference type="RefSeq" id="WP_175200658.1">
    <property type="nucleotide sequence ID" value="NZ_CADILH010000002.1"/>
</dbReference>
<dbReference type="AlphaFoldDB" id="A0A6S7F6X3"/>
<dbReference type="Proteomes" id="UP000494183">
    <property type="component" value="Unassembled WGS sequence"/>
</dbReference>
<dbReference type="SUPFAM" id="SSF55729">
    <property type="entry name" value="Acyl-CoA N-acyltransferases (Nat)"/>
    <property type="match status" value="1"/>
</dbReference>
<keyword evidence="3" id="KW-1185">Reference proteome</keyword>
<evidence type="ECO:0000313" key="2">
    <source>
        <dbReference type="EMBL" id="CAB3930279.1"/>
    </source>
</evidence>
<dbReference type="Pfam" id="PF00583">
    <property type="entry name" value="Acetyltransf_1"/>
    <property type="match status" value="1"/>
</dbReference>
<sequence>MLSETNVRPASCKDIDLIIALDPIARREQGRRTFITNAVAARQCWVAVEAEDASTLIGYGVLNRSFFENDFIPLIVVKVSARRRGVATAILRALEAQSRGKLFTSTNTSNMAMRRLLKRVGFVESGQIENLDDNDPELVFVKLCCTSTMR</sequence>
<reference evidence="2 3" key="1">
    <citation type="submission" date="2020-04" db="EMBL/GenBank/DDBJ databases">
        <authorList>
            <person name="De Canck E."/>
        </authorList>
    </citation>
    <scope>NUCLEOTIDE SEQUENCE [LARGE SCALE GENOMIC DNA]</scope>
    <source>
        <strain evidence="2 3">LMG 6000</strain>
    </source>
</reference>
<organism evidence="2 3">
    <name type="scientific">Achromobacter insolitus</name>
    <dbReference type="NCBI Taxonomy" id="217204"/>
    <lineage>
        <taxon>Bacteria</taxon>
        <taxon>Pseudomonadati</taxon>
        <taxon>Pseudomonadota</taxon>
        <taxon>Betaproteobacteria</taxon>
        <taxon>Burkholderiales</taxon>
        <taxon>Alcaligenaceae</taxon>
        <taxon>Achromobacter</taxon>
    </lineage>
</organism>
<dbReference type="Gene3D" id="3.40.630.30">
    <property type="match status" value="1"/>
</dbReference>
<dbReference type="InterPro" id="IPR016181">
    <property type="entry name" value="Acyl_CoA_acyltransferase"/>
</dbReference>